<accession>A0ABY3PQN8</accession>
<reference evidence="1 2" key="1">
    <citation type="journal article" date="2021" name="Genome Biol. Evol.">
        <title>Complete Genome Sequencing of a Novel Gloeobacter Species from a Waterfall Cave in Mexico.</title>
        <authorList>
            <person name="Saw J.H."/>
            <person name="Cardona T."/>
            <person name="Montejano G."/>
        </authorList>
    </citation>
    <scope>NUCLEOTIDE SEQUENCE [LARGE SCALE GENOMIC DNA]</scope>
    <source>
        <strain evidence="1">MG652769</strain>
    </source>
</reference>
<evidence type="ECO:0000313" key="1">
    <source>
        <dbReference type="EMBL" id="UFP95931.1"/>
    </source>
</evidence>
<dbReference type="RefSeq" id="WP_230843166.1">
    <property type="nucleotide sequence ID" value="NZ_CP063845.1"/>
</dbReference>
<name>A0ABY3PQN8_9CYAN</name>
<protein>
    <submittedName>
        <fullName evidence="1">Uncharacterized protein</fullName>
    </submittedName>
</protein>
<dbReference type="EMBL" id="CP063845">
    <property type="protein sequence ID" value="UFP95931.1"/>
    <property type="molecule type" value="Genomic_DNA"/>
</dbReference>
<dbReference type="Proteomes" id="UP001054846">
    <property type="component" value="Chromosome"/>
</dbReference>
<gene>
    <name evidence="1" type="ORF">ISF26_06845</name>
</gene>
<evidence type="ECO:0000313" key="2">
    <source>
        <dbReference type="Proteomes" id="UP001054846"/>
    </source>
</evidence>
<sequence length="161" mass="17638">MAELDAQVVQLIEQIQEALAIVRRRSNQELGIVLQSAQLHLKLVEEIKAKAGGDFDVAFMPIKASMERTGARVYEFVLTLVPSAGILELGKEPSEQLAQKIFELSAAMDQARRAALPLFKLDGASIDIGIEITQEAAVQIIVGGSSKDQFAHKIKLNFRPK</sequence>
<organism evidence="1 2">
    <name type="scientific">Gloeobacter morelensis MG652769</name>
    <dbReference type="NCBI Taxonomy" id="2781736"/>
    <lineage>
        <taxon>Bacteria</taxon>
        <taxon>Bacillati</taxon>
        <taxon>Cyanobacteriota</taxon>
        <taxon>Cyanophyceae</taxon>
        <taxon>Gloeobacterales</taxon>
        <taxon>Gloeobacteraceae</taxon>
        <taxon>Gloeobacter</taxon>
        <taxon>Gloeobacter morelensis</taxon>
    </lineage>
</organism>
<keyword evidence="2" id="KW-1185">Reference proteome</keyword>
<proteinExistence type="predicted"/>